<keyword evidence="5" id="KW-0227">DNA damage</keyword>
<evidence type="ECO:0000256" key="8">
    <source>
        <dbReference type="ARBA" id="ARBA00023204"/>
    </source>
</evidence>
<comment type="subcellular location">
    <subcellularLocation>
        <location evidence="1">Nucleus</location>
    </subcellularLocation>
</comment>
<dbReference type="FunFam" id="3.40.50.10130:FF:000002">
    <property type="entry name" value="DNA repair endonuclease XPF"/>
    <property type="match status" value="1"/>
</dbReference>
<dbReference type="CDD" id="cd20078">
    <property type="entry name" value="XPF_nuclease_XPF_euk"/>
    <property type="match status" value="1"/>
</dbReference>
<dbReference type="PANTHER" id="PTHR10150">
    <property type="entry name" value="DNA REPAIR ENDONUCLEASE XPF"/>
    <property type="match status" value="1"/>
</dbReference>
<feature type="domain" description="ERCC4" evidence="11">
    <location>
        <begin position="726"/>
        <end position="806"/>
    </location>
</feature>
<dbReference type="InterPro" id="IPR010994">
    <property type="entry name" value="RuvA_2-like"/>
</dbReference>
<evidence type="ECO:0000259" key="11">
    <source>
        <dbReference type="SMART" id="SM00891"/>
    </source>
</evidence>
<protein>
    <recommendedName>
        <fullName evidence="11">ERCC4 domain-containing protein</fullName>
    </recommendedName>
</protein>
<keyword evidence="7" id="KW-0238">DNA-binding</keyword>
<evidence type="ECO:0000256" key="5">
    <source>
        <dbReference type="ARBA" id="ARBA00022763"/>
    </source>
</evidence>
<dbReference type="GO" id="GO:0003697">
    <property type="term" value="F:single-stranded DNA binding"/>
    <property type="evidence" value="ECO:0007669"/>
    <property type="project" value="TreeGrafter"/>
</dbReference>
<evidence type="ECO:0000313" key="12">
    <source>
        <dbReference type="EMBL" id="KAJ7216323.1"/>
    </source>
</evidence>
<dbReference type="AlphaFoldDB" id="A0AAD6YIJ5"/>
<dbReference type="GO" id="GO:0000724">
    <property type="term" value="P:double-strand break repair via homologous recombination"/>
    <property type="evidence" value="ECO:0007669"/>
    <property type="project" value="TreeGrafter"/>
</dbReference>
<evidence type="ECO:0000256" key="9">
    <source>
        <dbReference type="ARBA" id="ARBA00023242"/>
    </source>
</evidence>
<evidence type="ECO:0000256" key="4">
    <source>
        <dbReference type="ARBA" id="ARBA00022759"/>
    </source>
</evidence>
<dbReference type="GO" id="GO:0000712">
    <property type="term" value="P:resolution of meiotic recombination intermediates"/>
    <property type="evidence" value="ECO:0007669"/>
    <property type="project" value="TreeGrafter"/>
</dbReference>
<keyword evidence="4" id="KW-0255">Endonuclease</keyword>
<dbReference type="InterPro" id="IPR047520">
    <property type="entry name" value="XPF_nuclease"/>
</dbReference>
<feature type="compositionally biased region" description="Basic and acidic residues" evidence="10">
    <location>
        <begin position="508"/>
        <end position="520"/>
    </location>
</feature>
<evidence type="ECO:0000256" key="1">
    <source>
        <dbReference type="ARBA" id="ARBA00004123"/>
    </source>
</evidence>
<proteinExistence type="inferred from homology"/>
<dbReference type="Gene3D" id="1.10.150.20">
    <property type="entry name" value="5' to 3' exonuclease, C-terminal subdomain"/>
    <property type="match status" value="1"/>
</dbReference>
<evidence type="ECO:0000313" key="13">
    <source>
        <dbReference type="Proteomes" id="UP001219525"/>
    </source>
</evidence>
<dbReference type="SMART" id="SM00891">
    <property type="entry name" value="ERCC4"/>
    <property type="match status" value="1"/>
</dbReference>
<dbReference type="SUPFAM" id="SSF52980">
    <property type="entry name" value="Restriction endonuclease-like"/>
    <property type="match status" value="1"/>
</dbReference>
<reference evidence="12" key="1">
    <citation type="submission" date="2023-03" db="EMBL/GenBank/DDBJ databases">
        <title>Massive genome expansion in bonnet fungi (Mycena s.s.) driven by repeated elements and novel gene families across ecological guilds.</title>
        <authorList>
            <consortium name="Lawrence Berkeley National Laboratory"/>
            <person name="Harder C.B."/>
            <person name="Miyauchi S."/>
            <person name="Viragh M."/>
            <person name="Kuo A."/>
            <person name="Thoen E."/>
            <person name="Andreopoulos B."/>
            <person name="Lu D."/>
            <person name="Skrede I."/>
            <person name="Drula E."/>
            <person name="Henrissat B."/>
            <person name="Morin E."/>
            <person name="Kohler A."/>
            <person name="Barry K."/>
            <person name="LaButti K."/>
            <person name="Morin E."/>
            <person name="Salamov A."/>
            <person name="Lipzen A."/>
            <person name="Mereny Z."/>
            <person name="Hegedus B."/>
            <person name="Baldrian P."/>
            <person name="Stursova M."/>
            <person name="Weitz H."/>
            <person name="Taylor A."/>
            <person name="Grigoriev I.V."/>
            <person name="Nagy L.G."/>
            <person name="Martin F."/>
            <person name="Kauserud H."/>
        </authorList>
    </citation>
    <scope>NUCLEOTIDE SEQUENCE</scope>
    <source>
        <strain evidence="12">9144</strain>
    </source>
</reference>
<dbReference type="SUPFAM" id="SSF47781">
    <property type="entry name" value="RuvA domain 2-like"/>
    <property type="match status" value="1"/>
</dbReference>
<keyword evidence="9" id="KW-0539">Nucleus</keyword>
<keyword evidence="6" id="KW-0378">Hydrolase</keyword>
<keyword evidence="8" id="KW-0234">DNA repair</keyword>
<organism evidence="12 13">
    <name type="scientific">Mycena pura</name>
    <dbReference type="NCBI Taxonomy" id="153505"/>
    <lineage>
        <taxon>Eukaryota</taxon>
        <taxon>Fungi</taxon>
        <taxon>Dikarya</taxon>
        <taxon>Basidiomycota</taxon>
        <taxon>Agaricomycotina</taxon>
        <taxon>Agaricomycetes</taxon>
        <taxon>Agaricomycetidae</taxon>
        <taxon>Agaricales</taxon>
        <taxon>Marasmiineae</taxon>
        <taxon>Mycenaceae</taxon>
        <taxon>Mycena</taxon>
    </lineage>
</organism>
<feature type="region of interest" description="Disordered" evidence="10">
    <location>
        <begin position="476"/>
        <end position="543"/>
    </location>
</feature>
<evidence type="ECO:0000256" key="2">
    <source>
        <dbReference type="ARBA" id="ARBA00010015"/>
    </source>
</evidence>
<accession>A0AAD6YIJ5</accession>
<dbReference type="GO" id="GO:0000014">
    <property type="term" value="F:single-stranded DNA endodeoxyribonuclease activity"/>
    <property type="evidence" value="ECO:0007669"/>
    <property type="project" value="TreeGrafter"/>
</dbReference>
<keyword evidence="3" id="KW-0540">Nuclease</keyword>
<dbReference type="InterPro" id="IPR006166">
    <property type="entry name" value="ERCC4_domain"/>
</dbReference>
<sequence length="967" mass="107743">MSSLLSFHKAILERIHDPSTNDLLVLARGLGLRRTICTLLKVYDTPGSTVLLVNATPEEEFEIGEELGIMGCRNPGLRVIGYETGSKDRKALYLSGGLFSVTSRILVVDMLQGDMPTARITGILVLHAERVTPLVLEAFIVRLYREKNKTGFLKAFTDQPEHITSGMSPLKNIMKELQLRNVHIYPRFQEDIKKCLERRRADVVELSQNMSEPMAEIHHAIIQCMTATLAELKRSHSTLDLDDLTVENAYFRSFDIVVRRQLDSVWHKIGPKTKQLVTDLGVLRRLLSYLLAYDPLQFHAYLETLLATGSVTVMGVKQNRSAWMISDTAHLIFEGARRRCYIGSVVAPVLRDDDDDAWAALDEVAGEVREARPTWLPRGLEPVLEELPKWSLLAEVLLEAETEILRMETLEAQRKGPGSNLVLVMASSTRTVKLISEFLATKDDAATKGAQARPMLMRRLRVYLWWKRALARRKQDGRPGFGMPDEVPGEGDPRGYTATSGNSGVSEALRKKDREKADRSARRRRVRGGAPAATITREQPSNSAGAALGTIRAEADDIAAFWDAQGDAAAPEVDLDNMGLLNFDASELESEFDTHYGLLAPQQTVIVRAYGGDADDRMLADLRPRFIVMYEPNMDFVRRIEVYRSSHPGLNVRVYHMVYGNSCEEHRYLAGVRKEKDSFQRLIKERGSMLLPIFEDRTDARSEALIQTISTRIAGGRREVRTEPAQVIVDMREFRSALPSLLHASNILVIPATLTVGDYILTPDICVERKSLPDLVSSFNSGRLYTQCELMSVHYKHPVLLIEFEEDKAFSLEVVSQIKSHAKPVGKYPPKASASDDNASASPLLQSKLVLLLLSFPRLRIIWASSPHESASIFGDLKAHMPEPDARTAVAVGAEADPEAGAGVNAAAEELLRCLPGVSAKNVGYMASKMSNVRALCDMSKDEVQTLLGIEPGKACWEFMHHGERKK</sequence>
<name>A0AAD6YIJ5_9AGAR</name>
<dbReference type="EMBL" id="JARJCW010000015">
    <property type="protein sequence ID" value="KAJ7216323.1"/>
    <property type="molecule type" value="Genomic_DNA"/>
</dbReference>
<dbReference type="GO" id="GO:0003684">
    <property type="term" value="F:damaged DNA binding"/>
    <property type="evidence" value="ECO:0007669"/>
    <property type="project" value="TreeGrafter"/>
</dbReference>
<evidence type="ECO:0000256" key="10">
    <source>
        <dbReference type="SAM" id="MobiDB-lite"/>
    </source>
</evidence>
<dbReference type="PANTHER" id="PTHR10150:SF0">
    <property type="entry name" value="DNA REPAIR ENDONUCLEASE XPF"/>
    <property type="match status" value="1"/>
</dbReference>
<gene>
    <name evidence="12" type="ORF">GGX14DRAFT_533790</name>
</gene>
<comment type="caution">
    <text evidence="12">The sequence shown here is derived from an EMBL/GenBank/DDBJ whole genome shotgun (WGS) entry which is preliminary data.</text>
</comment>
<evidence type="ECO:0000256" key="3">
    <source>
        <dbReference type="ARBA" id="ARBA00022722"/>
    </source>
</evidence>
<dbReference type="Gene3D" id="3.40.50.10130">
    <property type="match status" value="1"/>
</dbReference>
<comment type="similarity">
    <text evidence="2">Belongs to the XPF family.</text>
</comment>
<evidence type="ECO:0000256" key="6">
    <source>
        <dbReference type="ARBA" id="ARBA00022801"/>
    </source>
</evidence>
<dbReference type="Pfam" id="PF02732">
    <property type="entry name" value="ERCC4"/>
    <property type="match status" value="1"/>
</dbReference>
<evidence type="ECO:0000256" key="7">
    <source>
        <dbReference type="ARBA" id="ARBA00023125"/>
    </source>
</evidence>
<dbReference type="Proteomes" id="UP001219525">
    <property type="component" value="Unassembled WGS sequence"/>
</dbReference>
<dbReference type="GO" id="GO:0000110">
    <property type="term" value="C:nucleotide-excision repair factor 1 complex"/>
    <property type="evidence" value="ECO:0007669"/>
    <property type="project" value="TreeGrafter"/>
</dbReference>
<dbReference type="GO" id="GO:1901255">
    <property type="term" value="P:nucleotide-excision repair involved in interstrand cross-link repair"/>
    <property type="evidence" value="ECO:0007669"/>
    <property type="project" value="TreeGrafter"/>
</dbReference>
<keyword evidence="13" id="KW-1185">Reference proteome</keyword>
<dbReference type="InterPro" id="IPR011335">
    <property type="entry name" value="Restrct_endonuc-II-like"/>
</dbReference>